<gene>
    <name evidence="1" type="ORF">H9647_02520</name>
</gene>
<dbReference type="Proteomes" id="UP000608071">
    <property type="component" value="Unassembled WGS sequence"/>
</dbReference>
<organism evidence="1 2">
    <name type="scientific">Paenibacillus gallinarum</name>
    <dbReference type="NCBI Taxonomy" id="2762232"/>
    <lineage>
        <taxon>Bacteria</taxon>
        <taxon>Bacillati</taxon>
        <taxon>Bacillota</taxon>
        <taxon>Bacilli</taxon>
        <taxon>Bacillales</taxon>
        <taxon>Paenibacillaceae</taxon>
        <taxon>Paenibacillus</taxon>
    </lineage>
</organism>
<evidence type="ECO:0000313" key="1">
    <source>
        <dbReference type="EMBL" id="MBD7966928.1"/>
    </source>
</evidence>
<evidence type="ECO:0000313" key="2">
    <source>
        <dbReference type="Proteomes" id="UP000608071"/>
    </source>
</evidence>
<name>A0ABR8SU94_9BACL</name>
<keyword evidence="2" id="KW-1185">Reference proteome</keyword>
<reference evidence="1 2" key="1">
    <citation type="submission" date="2020-08" db="EMBL/GenBank/DDBJ databases">
        <title>A Genomic Blueprint of the Chicken Gut Microbiome.</title>
        <authorList>
            <person name="Gilroy R."/>
            <person name="Ravi A."/>
            <person name="Getino M."/>
            <person name="Pursley I."/>
            <person name="Horton D.L."/>
            <person name="Alikhan N.-F."/>
            <person name="Baker D."/>
            <person name="Gharbi K."/>
            <person name="Hall N."/>
            <person name="Watson M."/>
            <person name="Adriaenssens E.M."/>
            <person name="Foster-Nyarko E."/>
            <person name="Jarju S."/>
            <person name="Secka A."/>
            <person name="Antonio M."/>
            <person name="Oren A."/>
            <person name="Chaudhuri R."/>
            <person name="La Ragione R.M."/>
            <person name="Hildebrand F."/>
            <person name="Pallen M.J."/>
        </authorList>
    </citation>
    <scope>NUCLEOTIDE SEQUENCE [LARGE SCALE GENOMIC DNA]</scope>
    <source>
        <strain evidence="1 2">Sa2BVA9</strain>
    </source>
</reference>
<protein>
    <submittedName>
        <fullName evidence="1">Uncharacterized protein</fullName>
    </submittedName>
</protein>
<dbReference type="EMBL" id="JACSQL010000001">
    <property type="protein sequence ID" value="MBD7966928.1"/>
    <property type="molecule type" value="Genomic_DNA"/>
</dbReference>
<comment type="caution">
    <text evidence="1">The sequence shown here is derived from an EMBL/GenBank/DDBJ whole genome shotgun (WGS) entry which is preliminary data.</text>
</comment>
<dbReference type="RefSeq" id="WP_191797889.1">
    <property type="nucleotide sequence ID" value="NZ_JACSQL010000001.1"/>
</dbReference>
<sequence length="138" mass="16209">MKEKKEPLHIDVQFKCPTCTQEVKAHFVEEQVVTVRCESCRQGYTLMRPTIGQEILLDWEQEALFHKMRAEKKEQDNTEMMALLIKIVELLTWKDEGRGQIQAIEAARSWLSHTDKSNVVRELLHIISEQEGRKGYRL</sequence>
<proteinExistence type="predicted"/>
<accession>A0ABR8SU94</accession>